<keyword evidence="3 4" id="KW-0342">GTP-binding</keyword>
<dbReference type="HAMAP" id="MF_00909">
    <property type="entry name" value="FtsZ"/>
    <property type="match status" value="1"/>
</dbReference>
<evidence type="ECO:0000256" key="5">
    <source>
        <dbReference type="SAM" id="Coils"/>
    </source>
</evidence>
<feature type="binding site" evidence="4">
    <location>
        <begin position="36"/>
        <end position="40"/>
    </location>
    <ligand>
        <name>GTP</name>
        <dbReference type="ChEBI" id="CHEBI:37565"/>
    </ligand>
</feature>
<dbReference type="GO" id="GO:0005737">
    <property type="term" value="C:cytoplasm"/>
    <property type="evidence" value="ECO:0007669"/>
    <property type="project" value="UniProtKB-SubCell"/>
</dbReference>
<name>A0A0G1XWG4_9BACT</name>
<feature type="binding site" evidence="4">
    <location>
        <position position="158"/>
    </location>
    <ligand>
        <name>GTP</name>
        <dbReference type="ChEBI" id="CHEBI:37565"/>
    </ligand>
</feature>
<proteinExistence type="inferred from homology"/>
<dbReference type="Proteomes" id="UP000034740">
    <property type="component" value="Unassembled WGS sequence"/>
</dbReference>
<dbReference type="InterPro" id="IPR036525">
    <property type="entry name" value="Tubulin/FtsZ_GTPase_sf"/>
</dbReference>
<dbReference type="PANTHER" id="PTHR30314:SF3">
    <property type="entry name" value="MITOCHONDRIAL DIVISION PROTEIN FSZA"/>
    <property type="match status" value="1"/>
</dbReference>
<comment type="subunit">
    <text evidence="4">Homodimer. Polymerizes to form a dynamic ring structure in a strictly GTP-dependent manner. Interacts directly with several other division proteins.</text>
</comment>
<dbReference type="GO" id="GO:0000917">
    <property type="term" value="P:division septum assembly"/>
    <property type="evidence" value="ECO:0007669"/>
    <property type="project" value="UniProtKB-KW"/>
</dbReference>
<keyword evidence="4" id="KW-0963">Cytoplasm</keyword>
<dbReference type="GO" id="GO:0005525">
    <property type="term" value="F:GTP binding"/>
    <property type="evidence" value="ECO:0007669"/>
    <property type="project" value="UniProtKB-UniRule"/>
</dbReference>
<evidence type="ECO:0000259" key="7">
    <source>
        <dbReference type="SMART" id="SM00865"/>
    </source>
</evidence>
<dbReference type="GO" id="GO:0007017">
    <property type="term" value="P:microtubule-based process"/>
    <property type="evidence" value="ECO:0007669"/>
    <property type="project" value="InterPro"/>
</dbReference>
<keyword evidence="2 4" id="KW-0547">Nucleotide-binding</keyword>
<dbReference type="InterPro" id="IPR000158">
    <property type="entry name" value="Cell_div_FtsZ"/>
</dbReference>
<dbReference type="GO" id="GO:0032153">
    <property type="term" value="C:cell division site"/>
    <property type="evidence" value="ECO:0007669"/>
    <property type="project" value="UniProtKB-UniRule"/>
</dbReference>
<dbReference type="PRINTS" id="PR00423">
    <property type="entry name" value="CELLDVISFTSZ"/>
</dbReference>
<dbReference type="Pfam" id="PF12327">
    <property type="entry name" value="FtsZ_C"/>
    <property type="match status" value="1"/>
</dbReference>
<evidence type="ECO:0000256" key="1">
    <source>
        <dbReference type="ARBA" id="ARBA00009690"/>
    </source>
</evidence>
<feature type="binding site" evidence="4">
    <location>
        <begin position="123"/>
        <end position="125"/>
    </location>
    <ligand>
        <name>GTP</name>
        <dbReference type="ChEBI" id="CHEBI:37565"/>
    </ligand>
</feature>
<evidence type="ECO:0000256" key="2">
    <source>
        <dbReference type="ARBA" id="ARBA00022741"/>
    </source>
</evidence>
<comment type="similarity">
    <text evidence="1 4">Belongs to the FtsZ family.</text>
</comment>
<evidence type="ECO:0000256" key="4">
    <source>
        <dbReference type="HAMAP-Rule" id="MF_00909"/>
    </source>
</evidence>
<feature type="domain" description="Tubulin/FtsZ 2-layer sandwich" evidence="7">
    <location>
        <begin position="222"/>
        <end position="339"/>
    </location>
</feature>
<keyword evidence="4 8" id="KW-0132">Cell division</keyword>
<dbReference type="InterPro" id="IPR008280">
    <property type="entry name" value="Tub_FtsZ_C"/>
</dbReference>
<comment type="function">
    <text evidence="4">Essential cell division protein that forms a contractile ring structure (Z ring) at the future cell division site. The regulation of the ring assembly controls the timing and the location of cell division. One of the functions of the FtsZ ring is to recruit other cell division proteins to the septum to produce a new cell wall between the dividing cells. Binds GTP and shows GTPase activity.</text>
</comment>
<reference evidence="8 9" key="1">
    <citation type="journal article" date="2015" name="Nature">
        <title>rRNA introns, odd ribosomes, and small enigmatic genomes across a large radiation of phyla.</title>
        <authorList>
            <person name="Brown C.T."/>
            <person name="Hug L.A."/>
            <person name="Thomas B.C."/>
            <person name="Sharon I."/>
            <person name="Castelle C.J."/>
            <person name="Singh A."/>
            <person name="Wilkins M.J."/>
            <person name="Williams K.H."/>
            <person name="Banfield J.F."/>
        </authorList>
    </citation>
    <scope>NUCLEOTIDE SEQUENCE [LARGE SCALE GENOMIC DNA]</scope>
</reference>
<feature type="coiled-coil region" evidence="5">
    <location>
        <begin position="406"/>
        <end position="433"/>
    </location>
</feature>
<dbReference type="CDD" id="cd02201">
    <property type="entry name" value="FtsZ_type1"/>
    <property type="match status" value="1"/>
</dbReference>
<comment type="subcellular location">
    <subcellularLocation>
        <location evidence="4">Cytoplasm</location>
    </subcellularLocation>
    <text evidence="4">Assembles at midcell at the inner surface of the cytoplasmic membrane.</text>
</comment>
<dbReference type="PATRIC" id="fig|1618605.3.peg.607"/>
<dbReference type="InterPro" id="IPR045061">
    <property type="entry name" value="FtsZ/CetZ"/>
</dbReference>
<feature type="domain" description="Tubulin/FtsZ GTPase" evidence="6">
    <location>
        <begin position="28"/>
        <end position="220"/>
    </location>
</feature>
<evidence type="ECO:0000313" key="9">
    <source>
        <dbReference type="Proteomes" id="UP000034740"/>
    </source>
</evidence>
<gene>
    <name evidence="4" type="primary">ftsZ</name>
    <name evidence="8" type="ORF">UY83_C0011G0007</name>
</gene>
<evidence type="ECO:0000259" key="6">
    <source>
        <dbReference type="SMART" id="SM00864"/>
    </source>
</evidence>
<dbReference type="GO" id="GO:0005874">
    <property type="term" value="C:microtubule"/>
    <property type="evidence" value="ECO:0007669"/>
    <property type="project" value="InterPro"/>
</dbReference>
<feature type="binding site" evidence="4">
    <location>
        <position position="202"/>
    </location>
    <ligand>
        <name>GTP</name>
        <dbReference type="ChEBI" id="CHEBI:37565"/>
    </ligand>
</feature>
<dbReference type="SUPFAM" id="SSF55307">
    <property type="entry name" value="Tubulin C-terminal domain-like"/>
    <property type="match status" value="1"/>
</dbReference>
<feature type="binding site" evidence="4">
    <location>
        <position position="154"/>
    </location>
    <ligand>
        <name>GTP</name>
        <dbReference type="ChEBI" id="CHEBI:37565"/>
    </ligand>
</feature>
<accession>A0A0G1XWG4</accession>
<protein>
    <recommendedName>
        <fullName evidence="4">Cell division protein FtsZ</fullName>
    </recommendedName>
</protein>
<dbReference type="Gene3D" id="3.40.50.1440">
    <property type="entry name" value="Tubulin/FtsZ, GTPase domain"/>
    <property type="match status" value="1"/>
</dbReference>
<dbReference type="GO" id="GO:0003924">
    <property type="term" value="F:GTPase activity"/>
    <property type="evidence" value="ECO:0007669"/>
    <property type="project" value="UniProtKB-UniRule"/>
</dbReference>
<dbReference type="SMART" id="SM00864">
    <property type="entry name" value="Tubulin"/>
    <property type="match status" value="1"/>
</dbReference>
<dbReference type="AlphaFoldDB" id="A0A0G1XWG4"/>
<dbReference type="GO" id="GO:0043093">
    <property type="term" value="P:FtsZ-dependent cytokinesis"/>
    <property type="evidence" value="ECO:0007669"/>
    <property type="project" value="UniProtKB-UniRule"/>
</dbReference>
<dbReference type="EMBL" id="LCRO01000011">
    <property type="protein sequence ID" value="KKW35316.1"/>
    <property type="molecule type" value="Genomic_DNA"/>
</dbReference>
<evidence type="ECO:0000313" key="8">
    <source>
        <dbReference type="EMBL" id="KKW35316.1"/>
    </source>
</evidence>
<dbReference type="PROSITE" id="PS00227">
    <property type="entry name" value="TUBULIN"/>
    <property type="match status" value="1"/>
</dbReference>
<organism evidence="8 9">
    <name type="scientific">Candidatus Adlerbacteria bacterium GW2011_GWA1_54_10</name>
    <dbReference type="NCBI Taxonomy" id="1618605"/>
    <lineage>
        <taxon>Bacteria</taxon>
        <taxon>Candidatus Adleribacteriota</taxon>
    </lineage>
</organism>
<keyword evidence="4" id="KW-0131">Cell cycle</keyword>
<keyword evidence="5" id="KW-0175">Coiled coil</keyword>
<comment type="caution">
    <text evidence="8">The sequence shown here is derived from an EMBL/GenBank/DDBJ whole genome shotgun (WGS) entry which is preliminary data.</text>
</comment>
<sequence length="446" mass="49255">MKHKKIARLAARQVKRRVDTSFDIPRTKVRVIGIGGGGGNIVAEIASRVSRVDFFAANTDTQDLKKAGAKVRAFPFGQKLTRGLGCGMDAGLGELAARSEKDRMKKLFEGQDVSIIIASLGGGTGSGAAPVFAQAAREAKSLVLGIFTLPFEFEGKKRKEIAHSSLEKIRPLVNAYTIIPNERIFKTIEKTTPFPQALSILNRKLADSLEGLIDALYSPGLINIDFADVRSVLEGRGRLAYASAVAVTGPDRAKGALNALFANSLHEYGVHGADRILFHLAADKNLKMQEVADVSRGIFSLNPKARIILGITLRPEFKDKLKVMLFAVGCTEGREPEVKKEKALSLREIPSGFARSRIARRSGREPKQKLRIAQKKARLRRATAGQAKRVKKVLVIKHQEKKEEIAERTRKTALDLKQELDGKLQEIQEEEKKWDIPAFLRVKIKR</sequence>
<dbReference type="SUPFAM" id="SSF52490">
    <property type="entry name" value="Tubulin nucleotide-binding domain-like"/>
    <property type="match status" value="1"/>
</dbReference>
<keyword evidence="4" id="KW-0717">Septation</keyword>
<dbReference type="InterPro" id="IPR024757">
    <property type="entry name" value="FtsZ_C"/>
</dbReference>
<dbReference type="InterPro" id="IPR017975">
    <property type="entry name" value="Tubulin_CS"/>
</dbReference>
<dbReference type="PANTHER" id="PTHR30314">
    <property type="entry name" value="CELL DIVISION PROTEIN FTSZ-RELATED"/>
    <property type="match status" value="1"/>
</dbReference>
<dbReference type="GO" id="GO:0051258">
    <property type="term" value="P:protein polymerization"/>
    <property type="evidence" value="ECO:0007669"/>
    <property type="project" value="UniProtKB-UniRule"/>
</dbReference>
<dbReference type="InterPro" id="IPR018316">
    <property type="entry name" value="Tubulin/FtsZ_2-layer-sand-dom"/>
</dbReference>
<dbReference type="Pfam" id="PF00091">
    <property type="entry name" value="Tubulin"/>
    <property type="match status" value="1"/>
</dbReference>
<dbReference type="InterPro" id="IPR003008">
    <property type="entry name" value="Tubulin_FtsZ_GTPase"/>
</dbReference>
<evidence type="ECO:0000256" key="3">
    <source>
        <dbReference type="ARBA" id="ARBA00023134"/>
    </source>
</evidence>
<dbReference type="SMART" id="SM00865">
    <property type="entry name" value="Tubulin_C"/>
    <property type="match status" value="1"/>
</dbReference>